<dbReference type="InterPro" id="IPR043129">
    <property type="entry name" value="ATPase_NBD"/>
</dbReference>
<dbReference type="Gene3D" id="3.30.420.40">
    <property type="match status" value="2"/>
</dbReference>
<evidence type="ECO:0000256" key="2">
    <source>
        <dbReference type="ARBA" id="ARBA00022741"/>
    </source>
</evidence>
<evidence type="ECO:0000256" key="1">
    <source>
        <dbReference type="ARBA" id="ARBA00007381"/>
    </source>
</evidence>
<evidence type="ECO:0000313" key="6">
    <source>
        <dbReference type="Proteomes" id="UP001642540"/>
    </source>
</evidence>
<dbReference type="SUPFAM" id="SSF53067">
    <property type="entry name" value="Actin-like ATPase domain"/>
    <property type="match status" value="2"/>
</dbReference>
<dbReference type="Gene3D" id="3.30.30.30">
    <property type="match status" value="1"/>
</dbReference>
<name>A0ABP1RXY1_9HEXA</name>
<keyword evidence="4" id="KW-0175">Coiled coil</keyword>
<accession>A0ABP1RXY1</accession>
<proteinExistence type="inferred from homology"/>
<dbReference type="PROSITE" id="PS01036">
    <property type="entry name" value="HSP70_3"/>
    <property type="match status" value="1"/>
</dbReference>
<comment type="caution">
    <text evidence="5">The sequence shown here is derived from an EMBL/GenBank/DDBJ whole genome shotgun (WGS) entry which is preliminary data.</text>
</comment>
<dbReference type="PANTHER" id="PTHR19375">
    <property type="entry name" value="HEAT SHOCK PROTEIN 70KDA"/>
    <property type="match status" value="1"/>
</dbReference>
<gene>
    <name evidence="5" type="ORF">ODALV1_LOCUS27379</name>
</gene>
<dbReference type="Proteomes" id="UP001642540">
    <property type="component" value="Unassembled WGS sequence"/>
</dbReference>
<keyword evidence="3" id="KW-0067">ATP-binding</keyword>
<evidence type="ECO:0000313" key="5">
    <source>
        <dbReference type="EMBL" id="CAL8138473.1"/>
    </source>
</evidence>
<feature type="coiled-coil region" evidence="4">
    <location>
        <begin position="197"/>
        <end position="224"/>
    </location>
</feature>
<dbReference type="Pfam" id="PF00012">
    <property type="entry name" value="HSP70"/>
    <property type="match status" value="1"/>
</dbReference>
<dbReference type="InterPro" id="IPR018181">
    <property type="entry name" value="Heat_shock_70_CS"/>
</dbReference>
<evidence type="ECO:0000256" key="4">
    <source>
        <dbReference type="SAM" id="Coils"/>
    </source>
</evidence>
<sequence>MSEASEARSTTKLGWDFRKEIVVKLRGKLKLAFIAAGWKELLSENKASGVYCSFCEDDQIITDLVNVTLRSLIMEKCPLEEDKDLKSVLEAETQAFLTTVLESNQKHRKECITFMNKIAETFSSKYQRKLNTFVKITSSNSSDESNLQSFHQETTLKLFDEYDDAEKPGNIEFQNKYREQILERFERMFFEALTDHRKLAEERKNQIQDTIAKHRENYSRLLNEESIKIQSTTELGQIHQTLSEATVQKFRTELSFLGTTQYNFAELKLTDSLNQAYQKILGELSAIIKKNEKIFQEQLEAGIVKYKSEMKIAIKNKPISANNIDLSVEHQRVFESVLSNFDSRLTNEEDSFSTKDLKLSFKQRLELKLLNKFAAIEKEWESNRHMVQLEVQDHFSNSGRIVEEALKKNICTAINLNDIESFCEIEVEAAKDRFHQSFPSISKTYREQQWKQFMFRIHEKTKKSIHQKLCQEELEAGVEKYKSEMMMVIKTKPVPTDHSGLLEEHRRVFKSVLSDFDSRLPKVDNYFTQDLKSTFKQRLEAKLLNEFASFEKEWETNCRMVKLEVQEHLSSSICPLQQALRKNSCTASKLEDIESFYRNEVAAAKDRFHQRFPNLSKKYRQQQWKPFISRLYEYTESFIIDKMETKYVTQMRQYVSEKPYTHGEQLQVSHESILNSLMSQSNNSTLHQQLRVKLENAYKNIQKEQELKVSSKLSEAVAMSEKLLVSYSSEIFKRFCDGVLLAEIEVFRQEDSQQILQQYTQTISWAESSKTYTNLLRELEIRLNTEFDKARLAIGQLETFYNEHYRQKDLSSENVMIPREVCKTFHDKACSSAISKCIEENLLADEKAFKKESKTFIDKKYQKKLADATVIGIDFGLEYCKSAVYANGKIQIIPHYDESGKEFSSMANSVGVGDYDGLVGQHAKSNVEKLPEFCHIIWGLKWLYVKNITNENWWIKHWSTWRIGENRGTISIDGKNYLIATVVSKLFKKLKTNAEKFLNHSVNKCALTINFDLDNSCRCDIVKAVELAGFTGIQLLETKWDPAVLLFKHIVNFQILKKKIVFLDFGSAFKFYALEVLETGCKILSHNHYAGGGWFLRELVLYCIKLFCTLENVNKNELDSDATFNYKKRRIYIACEKAIKALSLTQTIKVSVSNFYQGKELCAEITLAKMEEILNPEVTKNLEKFRLELSSAKFSPENIDEIIISGGLSRMPLIQKALILFYNGRPLSNLNVDPDEVIARGAAIKGAQLAANLIRTGTFKAT</sequence>
<dbReference type="Gene3D" id="3.90.640.10">
    <property type="entry name" value="Actin, Chain A, domain 4"/>
    <property type="match status" value="1"/>
</dbReference>
<dbReference type="PRINTS" id="PR00301">
    <property type="entry name" value="HEATSHOCK70"/>
</dbReference>
<evidence type="ECO:0008006" key="7">
    <source>
        <dbReference type="Google" id="ProtNLM"/>
    </source>
</evidence>
<evidence type="ECO:0000256" key="3">
    <source>
        <dbReference type="ARBA" id="ARBA00022840"/>
    </source>
</evidence>
<reference evidence="5 6" key="1">
    <citation type="submission" date="2024-08" db="EMBL/GenBank/DDBJ databases">
        <authorList>
            <person name="Cucini C."/>
            <person name="Frati F."/>
        </authorList>
    </citation>
    <scope>NUCLEOTIDE SEQUENCE [LARGE SCALE GENOMIC DNA]</scope>
</reference>
<keyword evidence="6" id="KW-1185">Reference proteome</keyword>
<dbReference type="InterPro" id="IPR013126">
    <property type="entry name" value="Hsp_70_fam"/>
</dbReference>
<organism evidence="5 6">
    <name type="scientific">Orchesella dallaii</name>
    <dbReference type="NCBI Taxonomy" id="48710"/>
    <lineage>
        <taxon>Eukaryota</taxon>
        <taxon>Metazoa</taxon>
        <taxon>Ecdysozoa</taxon>
        <taxon>Arthropoda</taxon>
        <taxon>Hexapoda</taxon>
        <taxon>Collembola</taxon>
        <taxon>Entomobryomorpha</taxon>
        <taxon>Entomobryoidea</taxon>
        <taxon>Orchesellidae</taxon>
        <taxon>Orchesellinae</taxon>
        <taxon>Orchesella</taxon>
    </lineage>
</organism>
<comment type="similarity">
    <text evidence="1">Belongs to the heat shock protein 70 family.</text>
</comment>
<keyword evidence="2" id="KW-0547">Nucleotide-binding</keyword>
<dbReference type="EMBL" id="CAXLJM020000124">
    <property type="protein sequence ID" value="CAL8138473.1"/>
    <property type="molecule type" value="Genomic_DNA"/>
</dbReference>
<protein>
    <recommendedName>
        <fullName evidence="7">Heat shock 70 kDa protein</fullName>
    </recommendedName>
</protein>